<comment type="caution">
    <text evidence="3">The sequence shown here is derived from an EMBL/GenBank/DDBJ whole genome shotgun (WGS) entry which is preliminary data.</text>
</comment>
<evidence type="ECO:0000313" key="3">
    <source>
        <dbReference type="EMBL" id="NEN49960.1"/>
    </source>
</evidence>
<dbReference type="EMBL" id="JAAGWH010000011">
    <property type="protein sequence ID" value="NEK93193.1"/>
    <property type="molecule type" value="Genomic_DNA"/>
</dbReference>
<evidence type="ECO:0000313" key="4">
    <source>
        <dbReference type="Proteomes" id="UP000468828"/>
    </source>
</evidence>
<dbReference type="EMBL" id="JAAGWB010000011">
    <property type="protein sequence ID" value="NEN49960.1"/>
    <property type="molecule type" value="Genomic_DNA"/>
</dbReference>
<proteinExistence type="predicted"/>
<accession>A0A6P0H2I5</accession>
<sequence>MLEPGAVNTELFSHDSETVEDDLGSSDALAEPLEPMDIAEDIASMVPRRRRSSIAELWAMPTSPA</sequence>
<evidence type="ECO:0000313" key="5">
    <source>
        <dbReference type="Proteomes" id="UP000471152"/>
    </source>
</evidence>
<protein>
    <submittedName>
        <fullName evidence="3">Uncharacterized protein</fullName>
    </submittedName>
</protein>
<organism evidence="3 5">
    <name type="scientific">Modestobacter muralis</name>
    <dbReference type="NCBI Taxonomy" id="1608614"/>
    <lineage>
        <taxon>Bacteria</taxon>
        <taxon>Bacillati</taxon>
        <taxon>Actinomycetota</taxon>
        <taxon>Actinomycetes</taxon>
        <taxon>Geodermatophilales</taxon>
        <taxon>Geodermatophilaceae</taxon>
        <taxon>Modestobacter</taxon>
    </lineage>
</organism>
<dbReference type="Proteomes" id="UP000468828">
    <property type="component" value="Unassembled WGS sequence"/>
</dbReference>
<feature type="region of interest" description="Disordered" evidence="1">
    <location>
        <begin position="1"/>
        <end position="24"/>
    </location>
</feature>
<reference evidence="2 4" key="1">
    <citation type="submission" date="2020-01" db="EMBL/GenBank/DDBJ databases">
        <title>the WGS Modestobacter muralis CPCC 204518.</title>
        <authorList>
            <person name="Jiang Z."/>
        </authorList>
    </citation>
    <scope>NUCLEOTIDE SEQUENCE [LARGE SCALE GENOMIC DNA]</scope>
    <source>
        <strain evidence="2 4">DSM 100205</strain>
    </source>
</reference>
<reference evidence="3 5" key="2">
    <citation type="submission" date="2020-02" db="EMBL/GenBank/DDBJ databases">
        <title>The WGS of Modestobacter muralis DSM 100205.</title>
        <authorList>
            <person name="Jiang Z."/>
        </authorList>
    </citation>
    <scope>NUCLEOTIDE SEQUENCE [LARGE SCALE GENOMIC DNA]</scope>
    <source>
        <strain evidence="3 5">DSM 100205</strain>
    </source>
</reference>
<evidence type="ECO:0000256" key="1">
    <source>
        <dbReference type="SAM" id="MobiDB-lite"/>
    </source>
</evidence>
<gene>
    <name evidence="3" type="ORF">G3R41_03235</name>
    <name evidence="2" type="ORF">GCU67_03235</name>
</gene>
<dbReference type="RefSeq" id="WP_163609655.1">
    <property type="nucleotide sequence ID" value="NZ_JAAGWB010000011.1"/>
</dbReference>
<dbReference type="AlphaFoldDB" id="A0A6P0H2I5"/>
<evidence type="ECO:0000313" key="2">
    <source>
        <dbReference type="EMBL" id="NEK93193.1"/>
    </source>
</evidence>
<name>A0A6P0H2I5_9ACTN</name>
<dbReference type="Proteomes" id="UP000471152">
    <property type="component" value="Unassembled WGS sequence"/>
</dbReference>
<keyword evidence="4" id="KW-1185">Reference proteome</keyword>